<feature type="transmembrane region" description="Helical" evidence="7">
    <location>
        <begin position="179"/>
        <end position="199"/>
    </location>
</feature>
<dbReference type="RefSeq" id="WP_188535319.1">
    <property type="nucleotide sequence ID" value="NZ_BMFT01000001.1"/>
</dbReference>
<evidence type="ECO:0000313" key="9">
    <source>
        <dbReference type="EMBL" id="GGH11977.1"/>
    </source>
</evidence>
<sequence>MSTHSLKKHAGRRKRNTILFMFTVPALLVYTIFFMLPILGDVYLSFFKWNGGKSAAMTFVGLDNFIRLFTDDKEFVSAMWHNLVYMITVIVIQLSLALLFALILSKKLRGSSFFKTVFLLPVVLSNVTLALVWSYMFDPLNGFVNSFLETIGLSFLTHNWLGDSSTALFSIAFINAWQYVGYSMVIFIAGLLTIPESLYEAAEIDGAGRWGKFKNVTIPLLMPAIMMNVVLSTTGSLKVFDLIYVITPPGGPVSSSTEVLGTLIYKTGFTYGEMGYAAAMSLILLLIIMVVGFMQIRVFRAQELD</sequence>
<dbReference type="CDD" id="cd06261">
    <property type="entry name" value="TM_PBP2"/>
    <property type="match status" value="1"/>
</dbReference>
<proteinExistence type="inferred from homology"/>
<keyword evidence="4 7" id="KW-0812">Transmembrane</keyword>
<feature type="transmembrane region" description="Helical" evidence="7">
    <location>
        <begin position="116"/>
        <end position="136"/>
    </location>
</feature>
<evidence type="ECO:0000256" key="1">
    <source>
        <dbReference type="ARBA" id="ARBA00004651"/>
    </source>
</evidence>
<evidence type="ECO:0000256" key="5">
    <source>
        <dbReference type="ARBA" id="ARBA00022989"/>
    </source>
</evidence>
<gene>
    <name evidence="9" type="primary">msmF</name>
    <name evidence="9" type="ORF">GCM10008013_04140</name>
</gene>
<dbReference type="EMBL" id="BMFT01000001">
    <property type="protein sequence ID" value="GGH11977.1"/>
    <property type="molecule type" value="Genomic_DNA"/>
</dbReference>
<dbReference type="InterPro" id="IPR000515">
    <property type="entry name" value="MetI-like"/>
</dbReference>
<dbReference type="InterPro" id="IPR035906">
    <property type="entry name" value="MetI-like_sf"/>
</dbReference>
<organism evidence="9 10">
    <name type="scientific">Paenibacillus segetis</name>
    <dbReference type="NCBI Taxonomy" id="1325360"/>
    <lineage>
        <taxon>Bacteria</taxon>
        <taxon>Bacillati</taxon>
        <taxon>Bacillota</taxon>
        <taxon>Bacilli</taxon>
        <taxon>Bacillales</taxon>
        <taxon>Paenibacillaceae</taxon>
        <taxon>Paenibacillus</taxon>
    </lineage>
</organism>
<evidence type="ECO:0000256" key="4">
    <source>
        <dbReference type="ARBA" id="ARBA00022692"/>
    </source>
</evidence>
<dbReference type="PANTHER" id="PTHR30193:SF37">
    <property type="entry name" value="INNER MEMBRANE ABC TRANSPORTER PERMEASE PROTEIN YCJO"/>
    <property type="match status" value="1"/>
</dbReference>
<evidence type="ECO:0000313" key="10">
    <source>
        <dbReference type="Proteomes" id="UP000659344"/>
    </source>
</evidence>
<accession>A0ABQ1Y596</accession>
<keyword evidence="2 7" id="KW-0813">Transport</keyword>
<evidence type="ECO:0000256" key="2">
    <source>
        <dbReference type="ARBA" id="ARBA00022448"/>
    </source>
</evidence>
<keyword evidence="5 7" id="KW-1133">Transmembrane helix</keyword>
<feature type="transmembrane region" description="Helical" evidence="7">
    <location>
        <begin position="83"/>
        <end position="104"/>
    </location>
</feature>
<dbReference type="PANTHER" id="PTHR30193">
    <property type="entry name" value="ABC TRANSPORTER PERMEASE PROTEIN"/>
    <property type="match status" value="1"/>
</dbReference>
<dbReference type="InterPro" id="IPR051393">
    <property type="entry name" value="ABC_transporter_permease"/>
</dbReference>
<keyword evidence="3" id="KW-1003">Cell membrane</keyword>
<dbReference type="Pfam" id="PF00528">
    <property type="entry name" value="BPD_transp_1"/>
    <property type="match status" value="1"/>
</dbReference>
<evidence type="ECO:0000256" key="6">
    <source>
        <dbReference type="ARBA" id="ARBA00023136"/>
    </source>
</evidence>
<feature type="domain" description="ABC transmembrane type-1" evidence="8">
    <location>
        <begin position="79"/>
        <end position="295"/>
    </location>
</feature>
<evidence type="ECO:0000256" key="7">
    <source>
        <dbReference type="RuleBase" id="RU363032"/>
    </source>
</evidence>
<protein>
    <submittedName>
        <fullName evidence="9">Sugar ABC transporter permease</fullName>
    </submittedName>
</protein>
<feature type="transmembrane region" description="Helical" evidence="7">
    <location>
        <begin position="18"/>
        <end position="39"/>
    </location>
</feature>
<dbReference type="PROSITE" id="PS50928">
    <property type="entry name" value="ABC_TM1"/>
    <property type="match status" value="1"/>
</dbReference>
<reference evidence="10" key="1">
    <citation type="journal article" date="2019" name="Int. J. Syst. Evol. Microbiol.">
        <title>The Global Catalogue of Microorganisms (GCM) 10K type strain sequencing project: providing services to taxonomists for standard genome sequencing and annotation.</title>
        <authorList>
            <consortium name="The Broad Institute Genomics Platform"/>
            <consortium name="The Broad Institute Genome Sequencing Center for Infectious Disease"/>
            <person name="Wu L."/>
            <person name="Ma J."/>
        </authorList>
    </citation>
    <scope>NUCLEOTIDE SEQUENCE [LARGE SCALE GENOMIC DNA]</scope>
    <source>
        <strain evidence="10">CGMCC 1.12769</strain>
    </source>
</reference>
<dbReference type="Proteomes" id="UP000659344">
    <property type="component" value="Unassembled WGS sequence"/>
</dbReference>
<comment type="subcellular location">
    <subcellularLocation>
        <location evidence="1 7">Cell membrane</location>
        <topology evidence="1 7">Multi-pass membrane protein</topology>
    </subcellularLocation>
</comment>
<evidence type="ECO:0000259" key="8">
    <source>
        <dbReference type="PROSITE" id="PS50928"/>
    </source>
</evidence>
<keyword evidence="6 7" id="KW-0472">Membrane</keyword>
<keyword evidence="10" id="KW-1185">Reference proteome</keyword>
<name>A0ABQ1Y596_9BACL</name>
<comment type="similarity">
    <text evidence="7">Belongs to the binding-protein-dependent transport system permease family.</text>
</comment>
<feature type="transmembrane region" description="Helical" evidence="7">
    <location>
        <begin position="274"/>
        <end position="294"/>
    </location>
</feature>
<feature type="transmembrane region" description="Helical" evidence="7">
    <location>
        <begin position="220"/>
        <end position="246"/>
    </location>
</feature>
<evidence type="ECO:0000256" key="3">
    <source>
        <dbReference type="ARBA" id="ARBA00022475"/>
    </source>
</evidence>
<dbReference type="SUPFAM" id="SSF161098">
    <property type="entry name" value="MetI-like"/>
    <property type="match status" value="1"/>
</dbReference>
<dbReference type="Gene3D" id="1.10.3720.10">
    <property type="entry name" value="MetI-like"/>
    <property type="match status" value="1"/>
</dbReference>
<comment type="caution">
    <text evidence="9">The sequence shown here is derived from an EMBL/GenBank/DDBJ whole genome shotgun (WGS) entry which is preliminary data.</text>
</comment>